<dbReference type="Proteomes" id="UP001172778">
    <property type="component" value="Unassembled WGS sequence"/>
</dbReference>
<feature type="domain" description="Peptidase S49" evidence="6">
    <location>
        <begin position="131"/>
        <end position="274"/>
    </location>
</feature>
<dbReference type="EMBL" id="JARRAF010000020">
    <property type="protein sequence ID" value="MDK2125511.1"/>
    <property type="molecule type" value="Genomic_DNA"/>
</dbReference>
<dbReference type="PANTHER" id="PTHR42987:SF8">
    <property type="entry name" value="PROTEINASE"/>
    <property type="match status" value="1"/>
</dbReference>
<organism evidence="7 8">
    <name type="scientific">Parachitinimonas caeni</name>
    <dbReference type="NCBI Taxonomy" id="3031301"/>
    <lineage>
        <taxon>Bacteria</taxon>
        <taxon>Pseudomonadati</taxon>
        <taxon>Pseudomonadota</taxon>
        <taxon>Betaproteobacteria</taxon>
        <taxon>Neisseriales</taxon>
        <taxon>Chitinibacteraceae</taxon>
        <taxon>Parachitinimonas</taxon>
    </lineage>
</organism>
<keyword evidence="5" id="KW-0472">Membrane</keyword>
<evidence type="ECO:0000313" key="8">
    <source>
        <dbReference type="Proteomes" id="UP001172778"/>
    </source>
</evidence>
<dbReference type="PANTHER" id="PTHR42987">
    <property type="entry name" value="PEPTIDASE S49"/>
    <property type="match status" value="1"/>
</dbReference>
<dbReference type="RefSeq" id="WP_284101821.1">
    <property type="nucleotide sequence ID" value="NZ_JARRAF010000020.1"/>
</dbReference>
<feature type="transmembrane region" description="Helical" evidence="5">
    <location>
        <begin position="32"/>
        <end position="53"/>
    </location>
</feature>
<keyword evidence="5" id="KW-1133">Transmembrane helix</keyword>
<evidence type="ECO:0000256" key="3">
    <source>
        <dbReference type="ARBA" id="ARBA00022801"/>
    </source>
</evidence>
<keyword evidence="8" id="KW-1185">Reference proteome</keyword>
<evidence type="ECO:0000256" key="4">
    <source>
        <dbReference type="ARBA" id="ARBA00022825"/>
    </source>
</evidence>
<accession>A0ABT7DZL3</accession>
<keyword evidence="2" id="KW-0645">Protease</keyword>
<dbReference type="InterPro" id="IPR047272">
    <property type="entry name" value="S49_SppA_C"/>
</dbReference>
<keyword evidence="4" id="KW-0720">Serine protease</keyword>
<dbReference type="GO" id="GO:0016787">
    <property type="term" value="F:hydrolase activity"/>
    <property type="evidence" value="ECO:0007669"/>
    <property type="project" value="UniProtKB-KW"/>
</dbReference>
<dbReference type="InterPro" id="IPR029045">
    <property type="entry name" value="ClpP/crotonase-like_dom_sf"/>
</dbReference>
<reference evidence="7" key="1">
    <citation type="submission" date="2023-03" db="EMBL/GenBank/DDBJ databases">
        <title>Chitinimonas shenzhenensis gen. nov., sp. nov., a novel member of family Burkholderiaceae isolated from activated sludge collected in Shen Zhen, China.</title>
        <authorList>
            <person name="Wang X."/>
        </authorList>
    </citation>
    <scope>NUCLEOTIDE SEQUENCE</scope>
    <source>
        <strain evidence="7">DQS-5</strain>
    </source>
</reference>
<dbReference type="SUPFAM" id="SSF52096">
    <property type="entry name" value="ClpP/crotonase"/>
    <property type="match status" value="1"/>
</dbReference>
<evidence type="ECO:0000259" key="6">
    <source>
        <dbReference type="Pfam" id="PF01343"/>
    </source>
</evidence>
<dbReference type="Gene3D" id="3.90.226.10">
    <property type="entry name" value="2-enoyl-CoA Hydratase, Chain A, domain 1"/>
    <property type="match status" value="1"/>
</dbReference>
<comment type="caution">
    <text evidence="7">The sequence shown here is derived from an EMBL/GenBank/DDBJ whole genome shotgun (WGS) entry which is preliminary data.</text>
</comment>
<evidence type="ECO:0000313" key="7">
    <source>
        <dbReference type="EMBL" id="MDK2125511.1"/>
    </source>
</evidence>
<dbReference type="Gene3D" id="6.20.330.10">
    <property type="match status" value="1"/>
</dbReference>
<name>A0ABT7DZL3_9NEIS</name>
<evidence type="ECO:0000256" key="1">
    <source>
        <dbReference type="ARBA" id="ARBA00008683"/>
    </source>
</evidence>
<comment type="similarity">
    <text evidence="1">Belongs to the peptidase S49 family.</text>
</comment>
<keyword evidence="3 7" id="KW-0378">Hydrolase</keyword>
<evidence type="ECO:0000256" key="2">
    <source>
        <dbReference type="ARBA" id="ARBA00022670"/>
    </source>
</evidence>
<keyword evidence="5" id="KW-0812">Transmembrane</keyword>
<gene>
    <name evidence="7" type="ORF">PZA18_15765</name>
</gene>
<proteinExistence type="inferred from homology"/>
<dbReference type="InterPro" id="IPR002142">
    <property type="entry name" value="Peptidase_S49"/>
</dbReference>
<dbReference type="CDD" id="cd07023">
    <property type="entry name" value="S49_Sppa_N_C"/>
    <property type="match status" value="1"/>
</dbReference>
<dbReference type="Pfam" id="PF01343">
    <property type="entry name" value="Peptidase_S49"/>
    <property type="match status" value="1"/>
</dbReference>
<protein>
    <submittedName>
        <fullName evidence="7">S49 family peptidase</fullName>
        <ecNumber evidence="7">3.4.21.-</ecNumber>
    </submittedName>
</protein>
<dbReference type="EC" id="3.4.21.-" evidence="7"/>
<evidence type="ECO:0000256" key="5">
    <source>
        <dbReference type="SAM" id="Phobius"/>
    </source>
</evidence>
<sequence length="314" mass="34457">MNETNPNWEREVLEKLVLTTLKEQRKSRNWGIFFKFVGFAYLFLVLGLLVAWIGGGDDEGAHKGPHTAVVELHGVVAGGGEASAERVIEGLRNAFKDKNTKGVVIRINSPGGSPVQSGQINDEIKRLRKQHPNIPLYAVVEDICASGAYYVAVAADRIYVDKASLVGSIGVIMDRFGFTGTMEKLGVERRVLTAGSNKAFLDPFSPENPAQVDYAKAMLGEIHEQFIKTVRDGRGKRLKETPDMFSGLVWSGERAIEIGLADAIGSTDQVAREVIHADQIVNFTAKEHWSERFARSVGTSMASRVGTLFEPTLR</sequence>